<dbReference type="PANTHER" id="PTHR10742">
    <property type="entry name" value="FLAVIN MONOAMINE OXIDASE"/>
    <property type="match status" value="1"/>
</dbReference>
<dbReference type="SUPFAM" id="SSF54373">
    <property type="entry name" value="FAD-linked reductases, C-terminal domain"/>
    <property type="match status" value="1"/>
</dbReference>
<dbReference type="InterPro" id="IPR050281">
    <property type="entry name" value="Flavin_monoamine_oxidase"/>
</dbReference>
<keyword evidence="8" id="KW-0862">Zinc</keyword>
<dbReference type="Gene3D" id="3.30.40.100">
    <property type="match status" value="1"/>
</dbReference>
<evidence type="ECO:0000256" key="5">
    <source>
        <dbReference type="ARBA" id="ARBA00022723"/>
    </source>
</evidence>
<reference evidence="14" key="1">
    <citation type="submission" date="2022-11" db="UniProtKB">
        <authorList>
            <consortium name="WormBaseParasite"/>
        </authorList>
    </citation>
    <scope>IDENTIFICATION</scope>
</reference>
<name>A0A915BXQ8_PARUN</name>
<evidence type="ECO:0000313" key="13">
    <source>
        <dbReference type="Proteomes" id="UP000887569"/>
    </source>
</evidence>
<evidence type="ECO:0000313" key="14">
    <source>
        <dbReference type="WBParaSite" id="PgR068_g029_t01"/>
    </source>
</evidence>
<keyword evidence="7" id="KW-0274">FAD</keyword>
<keyword evidence="13" id="KW-1185">Reference proteome</keyword>
<evidence type="ECO:0000256" key="9">
    <source>
        <dbReference type="ARBA" id="ARBA00023002"/>
    </source>
</evidence>
<comment type="cofactor">
    <cofactor evidence="1">
        <name>FAD</name>
        <dbReference type="ChEBI" id="CHEBI:57692"/>
    </cofactor>
</comment>
<dbReference type="Proteomes" id="UP000887569">
    <property type="component" value="Unplaced"/>
</dbReference>
<evidence type="ECO:0000256" key="2">
    <source>
        <dbReference type="ARBA" id="ARBA00004123"/>
    </source>
</evidence>
<dbReference type="GO" id="GO:0140682">
    <property type="term" value="F:FAD-dependent H3K4me/H3K4me3 demethylase activity"/>
    <property type="evidence" value="ECO:0007669"/>
    <property type="project" value="UniProtKB-ARBA"/>
</dbReference>
<dbReference type="SUPFAM" id="SSF46689">
    <property type="entry name" value="Homeodomain-like"/>
    <property type="match status" value="1"/>
</dbReference>
<accession>A0A915BXQ8</accession>
<dbReference type="AlphaFoldDB" id="A0A915BXQ8"/>
<feature type="domain" description="SWIRM" evidence="11">
    <location>
        <begin position="347"/>
        <end position="445"/>
    </location>
</feature>
<dbReference type="Gene3D" id="3.90.660.10">
    <property type="match status" value="1"/>
</dbReference>
<comment type="similarity">
    <text evidence="3">Belongs to the flavin monoamine oxidase family.</text>
</comment>
<keyword evidence="5" id="KW-0479">Metal-binding</keyword>
<protein>
    <submittedName>
        <fullName evidence="14">Amine oxidase</fullName>
    </submittedName>
</protein>
<evidence type="ECO:0000256" key="8">
    <source>
        <dbReference type="ARBA" id="ARBA00022833"/>
    </source>
</evidence>
<dbReference type="Pfam" id="PF01593">
    <property type="entry name" value="Amino_oxidase"/>
    <property type="match status" value="1"/>
</dbReference>
<dbReference type="InterPro" id="IPR011124">
    <property type="entry name" value="Znf_CW"/>
</dbReference>
<comment type="subcellular location">
    <subcellularLocation>
        <location evidence="2">Nucleus</location>
    </subcellularLocation>
</comment>
<dbReference type="Pfam" id="PF07496">
    <property type="entry name" value="zf-CW"/>
    <property type="match status" value="1"/>
</dbReference>
<evidence type="ECO:0000259" key="11">
    <source>
        <dbReference type="PROSITE" id="PS50934"/>
    </source>
</evidence>
<evidence type="ECO:0000256" key="3">
    <source>
        <dbReference type="ARBA" id="ARBA00005995"/>
    </source>
</evidence>
<evidence type="ECO:0000256" key="4">
    <source>
        <dbReference type="ARBA" id="ARBA00022630"/>
    </source>
</evidence>
<keyword evidence="6" id="KW-0863">Zinc-finger</keyword>
<evidence type="ECO:0000259" key="12">
    <source>
        <dbReference type="PROSITE" id="PS51050"/>
    </source>
</evidence>
<dbReference type="InterPro" id="IPR002937">
    <property type="entry name" value="Amino_oxidase"/>
</dbReference>
<dbReference type="InterPro" id="IPR007526">
    <property type="entry name" value="SWIRM"/>
</dbReference>
<keyword evidence="9" id="KW-0560">Oxidoreductase</keyword>
<organism evidence="13 14">
    <name type="scientific">Parascaris univalens</name>
    <name type="common">Nematode worm</name>
    <dbReference type="NCBI Taxonomy" id="6257"/>
    <lineage>
        <taxon>Eukaryota</taxon>
        <taxon>Metazoa</taxon>
        <taxon>Ecdysozoa</taxon>
        <taxon>Nematoda</taxon>
        <taxon>Chromadorea</taxon>
        <taxon>Rhabditida</taxon>
        <taxon>Spirurina</taxon>
        <taxon>Ascaridomorpha</taxon>
        <taxon>Ascaridoidea</taxon>
        <taxon>Ascarididae</taxon>
        <taxon>Parascaris</taxon>
    </lineage>
</organism>
<evidence type="ECO:0000256" key="7">
    <source>
        <dbReference type="ARBA" id="ARBA00022827"/>
    </source>
</evidence>
<dbReference type="WBParaSite" id="PgR068_g029_t01">
    <property type="protein sequence ID" value="PgR068_g029_t01"/>
    <property type="gene ID" value="PgR068_g029"/>
</dbReference>
<dbReference type="Gene3D" id="3.50.50.60">
    <property type="entry name" value="FAD/NAD(P)-binding domain"/>
    <property type="match status" value="1"/>
</dbReference>
<feature type="region of interest" description="Disordered" evidence="10">
    <location>
        <begin position="142"/>
        <end position="168"/>
    </location>
</feature>
<evidence type="ECO:0000256" key="6">
    <source>
        <dbReference type="ARBA" id="ARBA00022771"/>
    </source>
</evidence>
<feature type="region of interest" description="Disordered" evidence="10">
    <location>
        <begin position="1"/>
        <end position="26"/>
    </location>
</feature>
<proteinExistence type="inferred from homology"/>
<dbReference type="SUPFAM" id="SSF51905">
    <property type="entry name" value="FAD/NAD(P)-binding domain"/>
    <property type="match status" value="1"/>
</dbReference>
<dbReference type="Gene3D" id="1.10.10.10">
    <property type="entry name" value="Winged helix-like DNA-binding domain superfamily/Winged helix DNA-binding domain"/>
    <property type="match status" value="1"/>
</dbReference>
<dbReference type="PROSITE" id="PS50934">
    <property type="entry name" value="SWIRM"/>
    <property type="match status" value="1"/>
</dbReference>
<dbReference type="InterPro" id="IPR036388">
    <property type="entry name" value="WH-like_DNA-bd_sf"/>
</dbReference>
<dbReference type="InterPro" id="IPR036188">
    <property type="entry name" value="FAD/NAD-bd_sf"/>
</dbReference>
<dbReference type="PANTHER" id="PTHR10742:SF410">
    <property type="entry name" value="LYSINE-SPECIFIC HISTONE DEMETHYLASE 2"/>
    <property type="match status" value="1"/>
</dbReference>
<evidence type="ECO:0000256" key="10">
    <source>
        <dbReference type="SAM" id="MobiDB-lite"/>
    </source>
</evidence>
<dbReference type="GO" id="GO:0008270">
    <property type="term" value="F:zinc ion binding"/>
    <property type="evidence" value="ECO:0007669"/>
    <property type="project" value="UniProtKB-KW"/>
</dbReference>
<dbReference type="PROSITE" id="PS51050">
    <property type="entry name" value="ZF_CW"/>
    <property type="match status" value="1"/>
</dbReference>
<sequence length="905" mass="101874">MRSPTRSVCHVSPQLSPREGATRYDDYQGKLEVDSVVLSMDDTVKVEADDKLQMEDEGDDEEVATTSTRVRHRRECAEVAKKKLRLDLRPTELKNILEQNSGEHASESNDSREASCDRSECGFEKQCSLAISTICFNREKSRTPMERGSTPCEVSTPHSNGGNNSNGNGGGKIFYHISKGEHVCQSCHDEICKPGRETNDRFNEWKGKWSTESRCSPFVRLFVQDQLLPFWLQCKLCNKFRRLSPHYKSITPDDIERFVCGSMNLDSDTSEENDPCDAPEDECVREASETAWIQSITAAPLLHNSPALHYLRHEYYYDEVGISPTNADFESDTDCASRRFMCPFNIPQEQSMAFCLRPDVMEYDEMHEFPEYTSEPVAYLAMRNLIVALWNLNPFQYLTLEKCIEHVVCRGLARVWYVNEVRRVMKFLAMKSLINYGVLISPKSSLITPNCDNLEVVVVGAGISGLGAARQLRSFGVNVKVLEAKSKIGGRLVDDWSLGVAVGCGAQLITGIINNPVVLMCEQVGVKYRPVTDECPLLDAATGKRANPLCDRIVDEHFNCLLDALAEWKRSVKGADLSLNDHLMNAHQYFLKATGMKWTQEEERMLQWQIGNVEFSCGAKLSEVSARHWDQNEAVAQFAGEHALLTEGCAELMRRLAEGTDVRCNHQVTRIEWNARKKIIVKCANGKKYCADKVLVTVPLAVLQTDRITFVPELPPSKRASLKRLGAGLIEKVAVRFPRRFWSSLLKSDGTLDYFGHVPKTATERGLFNMFYDFSSRSSKNPQYVLMSYVCGESVDVVNSKSDVEVVDVFVDTLRDMFPDEHIPDPDGYVVTHWGRDPFIGMSYTYVRIGGSGEDYDVVASDVDGKLFFAGEGTNRFFPQTMTGAYVSGLREAGKIAECWTRKIV</sequence>
<dbReference type="GO" id="GO:0005634">
    <property type="term" value="C:nucleus"/>
    <property type="evidence" value="ECO:0007669"/>
    <property type="project" value="UniProtKB-SubCell"/>
</dbReference>
<dbReference type="InterPro" id="IPR009057">
    <property type="entry name" value="Homeodomain-like_sf"/>
</dbReference>
<evidence type="ECO:0000256" key="1">
    <source>
        <dbReference type="ARBA" id="ARBA00001974"/>
    </source>
</evidence>
<feature type="domain" description="CW-type" evidence="12">
    <location>
        <begin position="225"/>
        <end position="284"/>
    </location>
</feature>
<dbReference type="Pfam" id="PF04433">
    <property type="entry name" value="SWIRM"/>
    <property type="match status" value="1"/>
</dbReference>
<keyword evidence="4" id="KW-0285">Flavoprotein</keyword>